<dbReference type="Gene3D" id="1.10.600.10">
    <property type="entry name" value="Farnesyl Diphosphate Synthase"/>
    <property type="match status" value="2"/>
</dbReference>
<dbReference type="GeneID" id="92006491"/>
<dbReference type="InterPro" id="IPR034686">
    <property type="entry name" value="Terpene_cyclase-like_2"/>
</dbReference>
<dbReference type="Pfam" id="PF19086">
    <property type="entry name" value="Terpene_syn_C_2"/>
    <property type="match status" value="1"/>
</dbReference>
<dbReference type="PANTHER" id="PTHR35201:SF4">
    <property type="entry name" value="BETA-PINACENE SYNTHASE-RELATED"/>
    <property type="match status" value="1"/>
</dbReference>
<dbReference type="PANTHER" id="PTHR35201">
    <property type="entry name" value="TERPENE SYNTHASE"/>
    <property type="match status" value="1"/>
</dbReference>
<evidence type="ECO:0000313" key="6">
    <source>
        <dbReference type="Proteomes" id="UP001430584"/>
    </source>
</evidence>
<gene>
    <name evidence="5" type="ORF">SLS55_002406</name>
</gene>
<dbReference type="EMBL" id="JAJVCZ030000002">
    <property type="protein sequence ID" value="KAL0263426.1"/>
    <property type="molecule type" value="Genomic_DNA"/>
</dbReference>
<keyword evidence="3 4" id="KW-0460">Magnesium</keyword>
<dbReference type="RefSeq" id="XP_066636455.1">
    <property type="nucleotide sequence ID" value="XM_066773888.1"/>
</dbReference>
<sequence length="277" mass="32693">MEISQTRFVGPPTPTEARTNADMATLPDLFVLFIAPEPKVNPHYEEVKRESEEWMRQNLWKNMPEHEIKKRCGADFCFFSAVMCPDAGKEEFRTLCDWIYWVFEFDDPVRERYVKSNVHFCHSVAELHGEEFDGMVVMENIRRYLQVRAQNIGLYPLLALEEYAYGVDLPQEVVEHEAIQEIERLVAEILTLQNDILSYHREHSVGHSQNLISIFRRRLGLTQQQSYDRADELLHRCYRQWYVAHAAVPCWGEKVDAQVQQYLKACLDVLRANVRWR</sequence>
<evidence type="ECO:0000256" key="4">
    <source>
        <dbReference type="RuleBase" id="RU366034"/>
    </source>
</evidence>
<evidence type="ECO:0000313" key="5">
    <source>
        <dbReference type="EMBL" id="KAL0263426.1"/>
    </source>
</evidence>
<keyword evidence="4" id="KW-0456">Lyase</keyword>
<comment type="similarity">
    <text evidence="2 4">Belongs to the terpene synthase family.</text>
</comment>
<protein>
    <recommendedName>
        <fullName evidence="4">Terpene synthase</fullName>
        <ecNumber evidence="4">4.2.3.-</ecNumber>
    </recommendedName>
</protein>
<dbReference type="SUPFAM" id="SSF48576">
    <property type="entry name" value="Terpenoid synthases"/>
    <property type="match status" value="1"/>
</dbReference>
<dbReference type="Proteomes" id="UP001430584">
    <property type="component" value="Unassembled WGS sequence"/>
</dbReference>
<name>A0ABR3CS36_9PEZI</name>
<evidence type="ECO:0000256" key="3">
    <source>
        <dbReference type="ARBA" id="ARBA00022842"/>
    </source>
</evidence>
<evidence type="ECO:0000256" key="1">
    <source>
        <dbReference type="ARBA" id="ARBA00001946"/>
    </source>
</evidence>
<evidence type="ECO:0000256" key="2">
    <source>
        <dbReference type="ARBA" id="ARBA00006333"/>
    </source>
</evidence>
<dbReference type="InterPro" id="IPR008949">
    <property type="entry name" value="Isoprenoid_synthase_dom_sf"/>
</dbReference>
<keyword evidence="6" id="KW-1185">Reference proteome</keyword>
<accession>A0ABR3CS36</accession>
<comment type="caution">
    <text evidence="5">The sequence shown here is derived from an EMBL/GenBank/DDBJ whole genome shotgun (WGS) entry which is preliminary data.</text>
</comment>
<comment type="cofactor">
    <cofactor evidence="1 4">
        <name>Mg(2+)</name>
        <dbReference type="ChEBI" id="CHEBI:18420"/>
    </cofactor>
</comment>
<keyword evidence="4" id="KW-0479">Metal-binding</keyword>
<organism evidence="5 6">
    <name type="scientific">Diplodia seriata</name>
    <dbReference type="NCBI Taxonomy" id="420778"/>
    <lineage>
        <taxon>Eukaryota</taxon>
        <taxon>Fungi</taxon>
        <taxon>Dikarya</taxon>
        <taxon>Ascomycota</taxon>
        <taxon>Pezizomycotina</taxon>
        <taxon>Dothideomycetes</taxon>
        <taxon>Dothideomycetes incertae sedis</taxon>
        <taxon>Botryosphaeriales</taxon>
        <taxon>Botryosphaeriaceae</taxon>
        <taxon>Diplodia</taxon>
    </lineage>
</organism>
<proteinExistence type="inferred from homology"/>
<reference evidence="5 6" key="1">
    <citation type="submission" date="2024-02" db="EMBL/GenBank/DDBJ databases">
        <title>De novo assembly and annotation of 12 fungi associated with fruit tree decline syndrome in Ontario, Canada.</title>
        <authorList>
            <person name="Sulman M."/>
            <person name="Ellouze W."/>
            <person name="Ilyukhin E."/>
        </authorList>
    </citation>
    <scope>NUCLEOTIDE SEQUENCE [LARGE SCALE GENOMIC DNA]</scope>
    <source>
        <strain evidence="5 6">FDS-637</strain>
    </source>
</reference>
<dbReference type="EC" id="4.2.3.-" evidence="4"/>